<dbReference type="RefSeq" id="WP_165615652.1">
    <property type="nucleotide sequence ID" value="NZ_FAOZ01000008.1"/>
</dbReference>
<evidence type="ECO:0000313" key="3">
    <source>
        <dbReference type="Proteomes" id="UP000198802"/>
    </source>
</evidence>
<gene>
    <name evidence="2" type="ORF">Ga0074812_108187</name>
</gene>
<proteinExistence type="predicted"/>
<keyword evidence="3" id="KW-1185">Reference proteome</keyword>
<dbReference type="EMBL" id="FAOZ01000008">
    <property type="protein sequence ID" value="CUU56659.1"/>
    <property type="molecule type" value="Genomic_DNA"/>
</dbReference>
<dbReference type="InterPro" id="IPR037401">
    <property type="entry name" value="SnoaL-like"/>
</dbReference>
<dbReference type="AlphaFoldDB" id="A0A0S4QMF3"/>
<dbReference type="SUPFAM" id="SSF54427">
    <property type="entry name" value="NTF2-like"/>
    <property type="match status" value="1"/>
</dbReference>
<protein>
    <submittedName>
        <fullName evidence="2">SnoaL-like domain-containing protein</fullName>
    </submittedName>
</protein>
<feature type="domain" description="SnoaL-like" evidence="1">
    <location>
        <begin position="4"/>
        <end position="126"/>
    </location>
</feature>
<sequence>MSSDDFWELSNLVARYAELLNLGQIEALGALFEHGRISSSNIADVHVGPAAVTEMYRRSVVFPEKVPDTLLFTSNLQFRIDGDEASGKACFMAVHQAEAGVVPVLAGRYHDEFRKIDGRWWFHHRHMLPDLVGDLSTHLHEPLEGV</sequence>
<dbReference type="Pfam" id="PF13577">
    <property type="entry name" value="SnoaL_4"/>
    <property type="match status" value="1"/>
</dbReference>
<dbReference type="Proteomes" id="UP000198802">
    <property type="component" value="Unassembled WGS sequence"/>
</dbReference>
<organism evidence="2 3">
    <name type="scientific">Parafrankia irregularis</name>
    <dbReference type="NCBI Taxonomy" id="795642"/>
    <lineage>
        <taxon>Bacteria</taxon>
        <taxon>Bacillati</taxon>
        <taxon>Actinomycetota</taxon>
        <taxon>Actinomycetes</taxon>
        <taxon>Frankiales</taxon>
        <taxon>Frankiaceae</taxon>
        <taxon>Parafrankia</taxon>
    </lineage>
</organism>
<reference evidence="3" key="1">
    <citation type="submission" date="2015-11" db="EMBL/GenBank/DDBJ databases">
        <authorList>
            <person name="Varghese N."/>
        </authorList>
    </citation>
    <scope>NUCLEOTIDE SEQUENCE [LARGE SCALE GENOMIC DNA]</scope>
    <source>
        <strain evidence="3">DSM 45899</strain>
    </source>
</reference>
<dbReference type="CDD" id="cd00531">
    <property type="entry name" value="NTF2_like"/>
    <property type="match status" value="1"/>
</dbReference>
<dbReference type="Gene3D" id="3.10.450.50">
    <property type="match status" value="1"/>
</dbReference>
<evidence type="ECO:0000259" key="1">
    <source>
        <dbReference type="Pfam" id="PF13577"/>
    </source>
</evidence>
<dbReference type="InterPro" id="IPR032710">
    <property type="entry name" value="NTF2-like_dom_sf"/>
</dbReference>
<evidence type="ECO:0000313" key="2">
    <source>
        <dbReference type="EMBL" id="CUU56659.1"/>
    </source>
</evidence>
<name>A0A0S4QMF3_9ACTN</name>
<accession>A0A0S4QMF3</accession>